<dbReference type="AlphaFoldDB" id="A0AB33T7K4"/>
<reference evidence="1 2" key="1">
    <citation type="submission" date="2015-03" db="EMBL/GenBank/DDBJ databases">
        <authorList>
            <consortium name="Pathogen Informatics"/>
            <person name="Murphy D."/>
        </authorList>
    </citation>
    <scope>NUCLEOTIDE SEQUENCE [LARGE SCALE GENOMIC DNA]</scope>
    <source>
        <strain evidence="1 2">PAP036</strain>
    </source>
</reference>
<dbReference type="SUPFAM" id="SSF57802">
    <property type="entry name" value="Rubredoxin-like"/>
    <property type="match status" value="1"/>
</dbReference>
<accession>A0AB33T7K4</accession>
<gene>
    <name evidence="1" type="ORF">ERS075527_00777</name>
</gene>
<name>A0AB33T7K4_9MYCO</name>
<dbReference type="RefSeq" id="WP_005089915.1">
    <property type="nucleotide sequence ID" value="NZ_CM125927.1"/>
</dbReference>
<comment type="caution">
    <text evidence="1">The sequence shown here is derived from an EMBL/GenBank/DDBJ whole genome shotgun (WGS) entry which is preliminary data.</text>
</comment>
<dbReference type="EMBL" id="CSUW01000002">
    <property type="protein sequence ID" value="CPT06496.1"/>
    <property type="molecule type" value="Genomic_DNA"/>
</dbReference>
<protein>
    <recommendedName>
        <fullName evidence="3">Bacteriophage protein</fullName>
    </recommendedName>
</protein>
<evidence type="ECO:0000313" key="1">
    <source>
        <dbReference type="EMBL" id="CPT06496.1"/>
    </source>
</evidence>
<evidence type="ECO:0000313" key="2">
    <source>
        <dbReference type="Proteomes" id="UP000038487"/>
    </source>
</evidence>
<sequence length="97" mass="11251">MAIDVPGFLDRLKSWLEWHSKTCVRCRRPYPEGQPEAAQWASSVVPWKNKLYPVAWVCPDCTTPEEFAERQIRDATTKYRNEGNGWIPSPKLTDDDL</sequence>
<dbReference type="Proteomes" id="UP000038487">
    <property type="component" value="Unassembled WGS sequence"/>
</dbReference>
<organism evidence="1 2">
    <name type="scientific">Mycobacteroides abscessus</name>
    <dbReference type="NCBI Taxonomy" id="36809"/>
    <lineage>
        <taxon>Bacteria</taxon>
        <taxon>Bacillati</taxon>
        <taxon>Actinomycetota</taxon>
        <taxon>Actinomycetes</taxon>
        <taxon>Mycobacteriales</taxon>
        <taxon>Mycobacteriaceae</taxon>
        <taxon>Mycobacteroides</taxon>
    </lineage>
</organism>
<evidence type="ECO:0008006" key="3">
    <source>
        <dbReference type="Google" id="ProtNLM"/>
    </source>
</evidence>
<proteinExistence type="predicted"/>